<dbReference type="Pfam" id="PF00975">
    <property type="entry name" value="Thioesterase"/>
    <property type="match status" value="1"/>
</dbReference>
<dbReference type="CDD" id="cd00833">
    <property type="entry name" value="PKS"/>
    <property type="match status" value="1"/>
</dbReference>
<keyword evidence="10" id="KW-1185">Reference proteome</keyword>
<dbReference type="PANTHER" id="PTHR43775">
    <property type="entry name" value="FATTY ACID SYNTHASE"/>
    <property type="match status" value="1"/>
</dbReference>
<feature type="compositionally biased region" description="Polar residues" evidence="5">
    <location>
        <begin position="1660"/>
        <end position="1669"/>
    </location>
</feature>
<dbReference type="InterPro" id="IPR001031">
    <property type="entry name" value="Thioesterase"/>
</dbReference>
<evidence type="ECO:0000256" key="2">
    <source>
        <dbReference type="ARBA" id="ARBA00022553"/>
    </source>
</evidence>
<dbReference type="GO" id="GO:0006633">
    <property type="term" value="P:fatty acid biosynthetic process"/>
    <property type="evidence" value="ECO:0007669"/>
    <property type="project" value="InterPro"/>
</dbReference>
<keyword evidence="1" id="KW-0596">Phosphopantetheine</keyword>
<keyword evidence="3" id="KW-0808">Transferase</keyword>
<dbReference type="InterPro" id="IPR016039">
    <property type="entry name" value="Thiolase-like"/>
</dbReference>
<dbReference type="Pfam" id="PF02801">
    <property type="entry name" value="Ketoacyl-synt_C"/>
    <property type="match status" value="1"/>
</dbReference>
<dbReference type="PROSITE" id="PS50075">
    <property type="entry name" value="CARRIER"/>
    <property type="match status" value="2"/>
</dbReference>
<dbReference type="GO" id="GO:0044550">
    <property type="term" value="P:secondary metabolite biosynthetic process"/>
    <property type="evidence" value="ECO:0007669"/>
    <property type="project" value="TreeGrafter"/>
</dbReference>
<evidence type="ECO:0000256" key="5">
    <source>
        <dbReference type="SAM" id="MobiDB-lite"/>
    </source>
</evidence>
<feature type="region of interest" description="C-terminal hotdog fold" evidence="4">
    <location>
        <begin position="1374"/>
        <end position="1519"/>
    </location>
</feature>
<dbReference type="PROSITE" id="PS00606">
    <property type="entry name" value="KS3_1"/>
    <property type="match status" value="1"/>
</dbReference>
<dbReference type="InterPro" id="IPR042104">
    <property type="entry name" value="PKS_dehydratase_sf"/>
</dbReference>
<feature type="domain" description="Carrier" evidence="6">
    <location>
        <begin position="1691"/>
        <end position="1765"/>
    </location>
</feature>
<dbReference type="InterPro" id="IPR020841">
    <property type="entry name" value="PKS_Beta-ketoAc_synthase_dom"/>
</dbReference>
<dbReference type="SMART" id="SM00825">
    <property type="entry name" value="PKS_KS"/>
    <property type="match status" value="1"/>
</dbReference>
<feature type="region of interest" description="Disordered" evidence="5">
    <location>
        <begin position="1522"/>
        <end position="1556"/>
    </location>
</feature>
<dbReference type="Pfam" id="PF00109">
    <property type="entry name" value="ketoacyl-synt"/>
    <property type="match status" value="1"/>
</dbReference>
<dbReference type="InterPro" id="IPR014031">
    <property type="entry name" value="Ketoacyl_synth_C"/>
</dbReference>
<dbReference type="Pfam" id="PF00550">
    <property type="entry name" value="PP-binding"/>
    <property type="match status" value="2"/>
</dbReference>
<dbReference type="SMART" id="SM00827">
    <property type="entry name" value="PKS_AT"/>
    <property type="match status" value="1"/>
</dbReference>
<dbReference type="PROSITE" id="PS52019">
    <property type="entry name" value="PKS_MFAS_DH"/>
    <property type="match status" value="1"/>
</dbReference>
<dbReference type="InterPro" id="IPR006162">
    <property type="entry name" value="Ppantetheine_attach_site"/>
</dbReference>
<dbReference type="SUPFAM" id="SSF53474">
    <property type="entry name" value="alpha/beta-Hydrolases"/>
    <property type="match status" value="1"/>
</dbReference>
<dbReference type="InterPro" id="IPR049551">
    <property type="entry name" value="PKS_DH_C"/>
</dbReference>
<evidence type="ECO:0000256" key="4">
    <source>
        <dbReference type="PROSITE-ProRule" id="PRU01363"/>
    </source>
</evidence>
<evidence type="ECO:0000313" key="10">
    <source>
        <dbReference type="Proteomes" id="UP000327013"/>
    </source>
</evidence>
<dbReference type="InterPro" id="IPR049900">
    <property type="entry name" value="PKS_mFAS_DH"/>
</dbReference>
<keyword evidence="2" id="KW-0597">Phosphoprotein</keyword>
<accession>A0A5N6KUA8</accession>
<dbReference type="InterPro" id="IPR014043">
    <property type="entry name" value="Acyl_transferase_dom"/>
</dbReference>
<dbReference type="InterPro" id="IPR036736">
    <property type="entry name" value="ACP-like_sf"/>
</dbReference>
<dbReference type="Pfam" id="PF14765">
    <property type="entry name" value="PS-DH"/>
    <property type="match status" value="1"/>
</dbReference>
<dbReference type="Gene3D" id="3.40.50.1820">
    <property type="entry name" value="alpha/beta hydrolase"/>
    <property type="match status" value="1"/>
</dbReference>
<comment type="caution">
    <text evidence="9">The sequence shown here is derived from an EMBL/GenBank/DDBJ whole genome shotgun (WGS) entry which is preliminary data.</text>
</comment>
<dbReference type="InterPro" id="IPR009081">
    <property type="entry name" value="PP-bd_ACP"/>
</dbReference>
<feature type="region of interest" description="N-terminal hotdog fold" evidence="4">
    <location>
        <begin position="1220"/>
        <end position="1357"/>
    </location>
</feature>
<feature type="domain" description="PKS/mFAS DH" evidence="8">
    <location>
        <begin position="1220"/>
        <end position="1519"/>
    </location>
</feature>
<evidence type="ECO:0000259" key="8">
    <source>
        <dbReference type="PROSITE" id="PS52019"/>
    </source>
</evidence>
<proteinExistence type="predicted"/>
<dbReference type="NCBIfam" id="TIGR04532">
    <property type="entry name" value="PT_fungal_PKS"/>
    <property type="match status" value="1"/>
</dbReference>
<dbReference type="SUPFAM" id="SSF53901">
    <property type="entry name" value="Thiolase-like"/>
    <property type="match status" value="1"/>
</dbReference>
<dbReference type="OrthoDB" id="515223at2759"/>
<dbReference type="Pfam" id="PF00698">
    <property type="entry name" value="Acyl_transf_1"/>
    <property type="match status" value="1"/>
</dbReference>
<evidence type="ECO:0000259" key="7">
    <source>
        <dbReference type="PROSITE" id="PS52004"/>
    </source>
</evidence>
<dbReference type="GO" id="GO:0004312">
    <property type="term" value="F:fatty acid synthase activity"/>
    <property type="evidence" value="ECO:0007669"/>
    <property type="project" value="TreeGrafter"/>
</dbReference>
<dbReference type="InterPro" id="IPR018201">
    <property type="entry name" value="Ketoacyl_synth_AS"/>
</dbReference>
<feature type="domain" description="Carrier" evidence="6">
    <location>
        <begin position="1560"/>
        <end position="1634"/>
    </location>
</feature>
<dbReference type="InterPro" id="IPR029058">
    <property type="entry name" value="AB_hydrolase_fold"/>
</dbReference>
<dbReference type="InterPro" id="IPR016036">
    <property type="entry name" value="Malonyl_transacylase_ACP-bd"/>
</dbReference>
<feature type="compositionally biased region" description="Polar residues" evidence="5">
    <location>
        <begin position="1540"/>
        <end position="1550"/>
    </location>
</feature>
<organism evidence="9 10">
    <name type="scientific">Carpinus fangiana</name>
    <dbReference type="NCBI Taxonomy" id="176857"/>
    <lineage>
        <taxon>Eukaryota</taxon>
        <taxon>Viridiplantae</taxon>
        <taxon>Streptophyta</taxon>
        <taxon>Embryophyta</taxon>
        <taxon>Tracheophyta</taxon>
        <taxon>Spermatophyta</taxon>
        <taxon>Magnoliopsida</taxon>
        <taxon>eudicotyledons</taxon>
        <taxon>Gunneridae</taxon>
        <taxon>Pentapetalae</taxon>
        <taxon>rosids</taxon>
        <taxon>fabids</taxon>
        <taxon>Fagales</taxon>
        <taxon>Betulaceae</taxon>
        <taxon>Carpinus</taxon>
    </lineage>
</organism>
<dbReference type="PROSITE" id="PS52004">
    <property type="entry name" value="KS3_2"/>
    <property type="match status" value="1"/>
</dbReference>
<gene>
    <name evidence="9" type="ORF">FH972_023013</name>
</gene>
<dbReference type="Gene3D" id="3.30.70.3290">
    <property type="match status" value="1"/>
</dbReference>
<dbReference type="PROSITE" id="PS00012">
    <property type="entry name" value="PHOSPHOPANTETHEINE"/>
    <property type="match status" value="1"/>
</dbReference>
<reference evidence="9 10" key="1">
    <citation type="submission" date="2019-06" db="EMBL/GenBank/DDBJ databases">
        <title>A chromosomal-level reference genome of Carpinus fangiana (Coryloideae, Betulaceae).</title>
        <authorList>
            <person name="Yang X."/>
            <person name="Wang Z."/>
            <person name="Zhang L."/>
            <person name="Hao G."/>
            <person name="Liu J."/>
            <person name="Yang Y."/>
        </authorList>
    </citation>
    <scope>NUCLEOTIDE SEQUENCE [LARGE SCALE GENOMIC DNA]</scope>
    <source>
        <strain evidence="9">Cfa_2016G</strain>
        <tissue evidence="9">Leaf</tissue>
    </source>
</reference>
<dbReference type="PANTHER" id="PTHR43775:SF37">
    <property type="entry name" value="SI:DKEY-61P9.11"/>
    <property type="match status" value="1"/>
</dbReference>
<dbReference type="Gene3D" id="3.40.47.10">
    <property type="match status" value="1"/>
</dbReference>
<dbReference type="SUPFAM" id="SSF52151">
    <property type="entry name" value="FabD/lysophospholipase-like"/>
    <property type="match status" value="1"/>
</dbReference>
<dbReference type="GO" id="GO:0004315">
    <property type="term" value="F:3-oxoacyl-[acyl-carrier-protein] synthase activity"/>
    <property type="evidence" value="ECO:0007669"/>
    <property type="project" value="InterPro"/>
</dbReference>
<dbReference type="Gene3D" id="1.10.1200.10">
    <property type="entry name" value="ACP-like"/>
    <property type="match status" value="2"/>
</dbReference>
<dbReference type="Gene3D" id="3.10.129.110">
    <property type="entry name" value="Polyketide synthase dehydratase"/>
    <property type="match status" value="1"/>
</dbReference>
<evidence type="ECO:0000313" key="9">
    <source>
        <dbReference type="EMBL" id="KAB8345961.1"/>
    </source>
</evidence>
<feature type="compositionally biased region" description="Acidic residues" evidence="5">
    <location>
        <begin position="1780"/>
        <end position="1795"/>
    </location>
</feature>
<dbReference type="SUPFAM" id="SSF47336">
    <property type="entry name" value="ACP-like"/>
    <property type="match status" value="2"/>
</dbReference>
<dbReference type="InterPro" id="IPR016035">
    <property type="entry name" value="Acyl_Trfase/lysoPLipase"/>
</dbReference>
<dbReference type="SUPFAM" id="SSF55048">
    <property type="entry name" value="Probable ACP-binding domain of malonyl-CoA ACP transacylase"/>
    <property type="match status" value="1"/>
</dbReference>
<feature type="region of interest" description="Disordered" evidence="5">
    <location>
        <begin position="1754"/>
        <end position="1798"/>
    </location>
</feature>
<feature type="compositionally biased region" description="Basic residues" evidence="5">
    <location>
        <begin position="1635"/>
        <end position="1647"/>
    </location>
</feature>
<dbReference type="InterPro" id="IPR032088">
    <property type="entry name" value="SAT"/>
</dbReference>
<dbReference type="EMBL" id="VIBQ01000013">
    <property type="protein sequence ID" value="KAB8345961.1"/>
    <property type="molecule type" value="Genomic_DNA"/>
</dbReference>
<feature type="region of interest" description="Disordered" evidence="5">
    <location>
        <begin position="1635"/>
        <end position="1691"/>
    </location>
</feature>
<sequence length="2110" mass="230674">MASTVVFYDLSPRPIKVLESLLQVSRSSSTIEKLLRKCTKAVRIEYDAQYIGQRSLASFQTLRELLDLADKGEINDSAVWVALNTIAQLGCVLAAAAAAAADSQAHLLELADKITRVAFRLGFEADRRANTIQCSEGEWALVASGLSIDQAQQLLADFNADSSSVTISGPPATLQLLRQYKSAAAPRKITPLPIRAPFHAPHLPSPDVEFIIGSTQQDDFEPRINVTIIPAQGDLDSHTTNDTKSLRQLILDCFQSQLKLGPRPASKRDEQVLTRPHIYSLEPCGSTNSITAWLDQEKRAEHVIVGAQSALAAQNSTSANEVAIVGMGGRFPNADTLEEFWDLIASGADVHQYIPSNRFDAKSSYDQTASGKNTTASPFGCFMKSPGAFDHAFFNISPREAYQIDPQQRLLLLVTQEALEAAGVTAIGNKRVGTFFGQATDDWRESHTRQDIDIYYVGGGMRAFGPGRLNYHYKWDGPSYSVDTACSSSLAAVELACKAIASGDCDLAVAGGGNLCSAIPMFSGLSKGRFTSPTGSCKTCCASADGYCRGEAVGVVVLQRHDDAMADKRNVKGTITGIMTNHSARASSITHPHTATQVALMRSTLQLAGVAPAGVDYVELHGTGTQAGDIAELTSVSQVFGQDKSRSSHLHIGAVKANVGHGEAAAGITSLIKALLMIEHDQVPPHCGIKDILSPKLSSLIGGHLQIARKGSKFPSKRDPRRILINNFNATGGNTCMVLQGPRAAEKVFHSDPRSHIAIAVSAKTPKSLTGNLERLSEYLMETSQASLSDLSYTMTARRSHYPLRVAFAASDITNLLDTISKRIATIPEEPPRRVPRLAFVFAGQGTQVQGVASELFKTSPFLRSTLEKFNSLCIGMGYPSFLDFLITDAEKESDWSPVQLQLAAVALELGLAFLWQSWGLKPSFVLGHSIGEYPALCLAGVISVADVFALIGKRAELMQQLCSQDTHTMIAVQLPTTDIACLGLEGDLKDFEIACYNSPSALTLSGPRDKLQKAQQHFSKQNIKNKVLGVNFGFHSSHMDPILDPLEKFAASTPFHKPQTPVISSLLGREVTDANVFGPAYLSKHCRSPVDFTAAIRESLTSEDADSSEGTIWIELSPGNPACLSLIKSTIHAEHQSEFLPSLHSPDAVWQTLSNGAARCYELGININWDRYHKDYEHALTLLDLPRYAFDLRDFWIELESGNTVNETQTEIKLTPLLHSVVSRSVNKSEATAEYATSLSDTYVFDLIRGHFVLKQALCPSSVYSILAFEAMCHLKSLEALKEVKDGCLELRQMQITAPLVAQDIAERTLSTHLSWPIDSDTSRVTFATSDTEHAVCSVRIMEDYSWREDWAKVEPLMLARIKQLESSSSRDLLRLPKNVLYKLFGAVVEYDKAFQGIDNIILDTATNEAIAEVQFSVPDKSFPEYDVHFIDTIMHFAGFVLNNGVENDEYAFLSDGWGSLRIPQGLQPTEMYKFHVQLFADDLQHSYQGNVYISSGQKIVASCYDVRFKRIRKQSLHSLLNRGSQPATPVNEEEPMTISRSSQAPTPSKQDDQEVDEVACEAKIKSIIAEESGVTVDKINNRTTIAQLGLDSILMMSVLDKIQSSLHCSIPGQETAAVDTYGELQAAVIAHLSKHTSRNNSRKSSQKPTPNHSRRPSQKPTPNNSHQPSRRPSRAVSPTAKQAQGNSEQEDLPSILAIIAEQAGVTTKQVAEVDNFASLGIDSLLSLDVIDLAEKRTGRKLPANFLSANPNADQLGRALGDGQGSSTTSDIPTPASGGDDESFDQDFDEDDNLPADQRSHQCKMRLIQGDAQSTDCPLFCLPPGDGTPAIYMRFPRNPDGITIYSPESPWAEDPDHEDNSFANVSQAYCEAIRETHPTGPFLIAGYSVGGAYAYEVSRLLLEQGEQVAALIIIDCPAPTEPIGGGAFFGFDAMTMAGYADLLKEAWANIPEARMRHTAAAAREFNRYKPQRLGSSKPDHTLVLWSTQGAQETFTQRCLDEQKRLDQAKSPEKKSALVEERRSQADMSWCYEKRTEFGPKGWDKWLGTDVHCDKVEGHHHQLVFGDTVSTCLILNTLQVKTDRKQLDITAKKLYEAVSVGLKKSSTNHT</sequence>
<dbReference type="InterPro" id="IPR014030">
    <property type="entry name" value="Ketoacyl_synth_N"/>
</dbReference>
<feature type="domain" description="Ketosynthase family 3 (KS3)" evidence="7">
    <location>
        <begin position="319"/>
        <end position="741"/>
    </location>
</feature>
<dbReference type="Pfam" id="PF22621">
    <property type="entry name" value="CurL-like_PKS_C"/>
    <property type="match status" value="1"/>
</dbReference>
<dbReference type="InterPro" id="IPR001227">
    <property type="entry name" value="Ac_transferase_dom_sf"/>
</dbReference>
<dbReference type="Pfam" id="PF16073">
    <property type="entry name" value="SAT"/>
    <property type="match status" value="1"/>
</dbReference>
<name>A0A5N6KUA8_9ROSI</name>
<feature type="active site" description="Proton donor; for dehydratase activity" evidence="4">
    <location>
        <position position="1433"/>
    </location>
</feature>
<evidence type="ECO:0000256" key="1">
    <source>
        <dbReference type="ARBA" id="ARBA00022450"/>
    </source>
</evidence>
<dbReference type="Proteomes" id="UP000327013">
    <property type="component" value="Unassembled WGS sequence"/>
</dbReference>
<dbReference type="InterPro" id="IPR030918">
    <property type="entry name" value="PT_fungal_PKS"/>
</dbReference>
<evidence type="ECO:0008006" key="11">
    <source>
        <dbReference type="Google" id="ProtNLM"/>
    </source>
</evidence>
<evidence type="ECO:0000256" key="3">
    <source>
        <dbReference type="ARBA" id="ARBA00022679"/>
    </source>
</evidence>
<protein>
    <recommendedName>
        <fullName evidence="11">Carrier domain-containing protein</fullName>
    </recommendedName>
</protein>
<feature type="active site" description="Proton acceptor; for dehydratase activity" evidence="4">
    <location>
        <position position="1252"/>
    </location>
</feature>
<dbReference type="Gene3D" id="3.40.366.10">
    <property type="entry name" value="Malonyl-Coenzyme A Acyl Carrier Protein, domain 2"/>
    <property type="match status" value="1"/>
</dbReference>
<evidence type="ECO:0000259" key="6">
    <source>
        <dbReference type="PROSITE" id="PS50075"/>
    </source>
</evidence>
<dbReference type="InterPro" id="IPR050091">
    <property type="entry name" value="PKS_NRPS_Biosynth_Enz"/>
</dbReference>